<organism evidence="1">
    <name type="scientific">Pseudomonas phage RVTF4</name>
    <dbReference type="NCBI Taxonomy" id="3236931"/>
    <lineage>
        <taxon>Viruses</taxon>
    </lineage>
</organism>
<accession>A0AB39CDE5</accession>
<protein>
    <submittedName>
        <fullName evidence="1">Uncharacterized protein</fullName>
    </submittedName>
</protein>
<sequence length="140" mass="15333">MTEATKIKAIADIEKFGLKDTITLADTGVYTIPVDLFEKQVLEAHGVTPATFKKIENDSIRLATAVTLHCGQLATEHMKNNPDAIELGFNYKQGELTTVSGIFNRDAKDHTVIAFDVKCKTADMKRVLGFLGDEFAAINS</sequence>
<reference evidence="1" key="1">
    <citation type="submission" date="2024-07" db="EMBL/GenBank/DDBJ databases">
        <authorList>
            <person name="Bringhurst R.M."/>
            <person name="Homer T.E."/>
        </authorList>
    </citation>
    <scope>NUCLEOTIDE SEQUENCE</scope>
</reference>
<dbReference type="EMBL" id="PQ015378">
    <property type="protein sequence ID" value="XDJ14877.1"/>
    <property type="molecule type" value="Genomic_DNA"/>
</dbReference>
<proteinExistence type="predicted"/>
<name>A0AB39CDE5_9VIRU</name>
<evidence type="ECO:0000313" key="1">
    <source>
        <dbReference type="EMBL" id="XDJ14877.1"/>
    </source>
</evidence>